<gene>
    <name evidence="7" type="primary">glnD</name>
    <name evidence="10" type="ORF">H0484_05055</name>
</gene>
<dbReference type="InterPro" id="IPR045865">
    <property type="entry name" value="ACT-like_dom_sf"/>
</dbReference>
<comment type="activity regulation">
    <text evidence="7">Uridylyltransferase (UTase) activity is inhibited by glutamine, while glutamine activates uridylyl-removing (UR) activity.</text>
</comment>
<dbReference type="EC" id="2.7.7.59" evidence="7"/>
<feature type="domain" description="ACT" evidence="8">
    <location>
        <begin position="781"/>
        <end position="853"/>
    </location>
</feature>
<dbReference type="PIRSF" id="PIRSF006288">
    <property type="entry name" value="PII_uridyltransf"/>
    <property type="match status" value="1"/>
</dbReference>
<dbReference type="GO" id="GO:0008773">
    <property type="term" value="F:[protein-PII] uridylyltransferase activity"/>
    <property type="evidence" value="ECO:0007669"/>
    <property type="project" value="UniProtKB-EC"/>
</dbReference>
<evidence type="ECO:0000256" key="1">
    <source>
        <dbReference type="ARBA" id="ARBA00022679"/>
    </source>
</evidence>
<dbReference type="Proteomes" id="UP000776983">
    <property type="component" value="Unassembled WGS sequence"/>
</dbReference>
<comment type="domain">
    <text evidence="7">Has four distinct domains: an N-terminal nucleotidyltransferase (NT) domain responsible for UTase activity, a central HD domain that encodes UR activity, and two C-terminal ACT domains that seem to have a role in glutamine sensing.</text>
</comment>
<dbReference type="PROSITE" id="PS51671">
    <property type="entry name" value="ACT"/>
    <property type="match status" value="2"/>
</dbReference>
<feature type="region of interest" description="Uridylyltransferase" evidence="7">
    <location>
        <begin position="1"/>
        <end position="313"/>
    </location>
</feature>
<dbReference type="Pfam" id="PF08335">
    <property type="entry name" value="GlnD_UR_UTase"/>
    <property type="match status" value="1"/>
</dbReference>
<name>A0ABS8CAR7_9BURK</name>
<organism evidence="10 11">
    <name type="scientific">Mesopusillimonas faecipullorum</name>
    <dbReference type="NCBI Taxonomy" id="2755040"/>
    <lineage>
        <taxon>Bacteria</taxon>
        <taxon>Pseudomonadati</taxon>
        <taxon>Pseudomonadota</taxon>
        <taxon>Betaproteobacteria</taxon>
        <taxon>Burkholderiales</taxon>
        <taxon>Alcaligenaceae</taxon>
        <taxon>Mesopusillimonas</taxon>
    </lineage>
</organism>
<proteinExistence type="inferred from homology"/>
<dbReference type="InterPro" id="IPR006674">
    <property type="entry name" value="HD_domain"/>
</dbReference>
<dbReference type="InterPro" id="IPR010043">
    <property type="entry name" value="UTase/UR"/>
</dbReference>
<evidence type="ECO:0000256" key="4">
    <source>
        <dbReference type="ARBA" id="ARBA00022801"/>
    </source>
</evidence>
<protein>
    <recommendedName>
        <fullName evidence="7">Bifunctional uridylyltransferase/uridylyl-removing enzyme</fullName>
        <shortName evidence="7">UTase/UR</shortName>
    </recommendedName>
    <alternativeName>
        <fullName evidence="7">Bifunctional [protein-PII] modification enzyme</fullName>
    </alternativeName>
    <alternativeName>
        <fullName evidence="7">Bifunctional nitrogen sensor protein</fullName>
    </alternativeName>
    <domain>
        <recommendedName>
            <fullName evidence="7">[Protein-PII] uridylyltransferase</fullName>
            <shortName evidence="7">PII uridylyltransferase</shortName>
            <shortName evidence="7">UTase</shortName>
            <ecNumber evidence="7">2.7.7.59</ecNumber>
        </recommendedName>
    </domain>
    <domain>
        <recommendedName>
            <fullName evidence="7">[Protein-PII]-UMP uridylyl-removing enzyme</fullName>
            <shortName evidence="7">UR</shortName>
            <ecNumber evidence="7">3.1.4.-</ecNumber>
        </recommendedName>
    </domain>
</protein>
<dbReference type="SUPFAM" id="SSF81593">
    <property type="entry name" value="Nucleotidyltransferase substrate binding subunit/domain"/>
    <property type="match status" value="1"/>
</dbReference>
<dbReference type="NCBIfam" id="NF002837">
    <property type="entry name" value="PRK03059.1"/>
    <property type="match status" value="1"/>
</dbReference>
<dbReference type="SUPFAM" id="SSF55021">
    <property type="entry name" value="ACT-like"/>
    <property type="match status" value="2"/>
</dbReference>
<keyword evidence="2 7" id="KW-0548">Nucleotidyltransferase</keyword>
<evidence type="ECO:0000256" key="3">
    <source>
        <dbReference type="ARBA" id="ARBA00022737"/>
    </source>
</evidence>
<sequence>MRAIREQLHAQREQAIARWRRHQRAETLLKALSRVTDTALRATLIKHPLPSGAALGAVGGYGRGELFPYSDVDVLILLRRPASLADQEKLEHLIAALWDLGLDLSHSVRTVVECQRQAANDVTVETALMELRWVGGDAHLVSRLQAIMQRQRDPRTFFLAKRAEQQQRHARYQNTPYALEPNCKESPGGLRDLTVIQWMTQAAGIGRQWREVVAAGFLDLTEYRALRRAELAFKRLRIELHLLAGRREDRVLFDMQIRLAQVYGFESVRGRRPSELLMQRYYWAARVVSLFNRLLMQALEEHLFPAPPTALRVIDRHFKLVRNRLDIRQPEAFIQQPSLLLEAIALMQDRADLEGLTAAMMRAMWQARKRLDASFRRQPQNRHLFMRILRHPTGALTALRRMHTLGLLAHYLPEFRRIVGQMQHDLFHVYTVDEHILKVIGHLHRFATEDALHDAALAHRLLRQWPRPWLLDIAALYHDIAKGQGGDHSELGARDARRFCRQHELGAEDTELIVFLVEQHLSLSRYAQKRDLADPIVIREFADIVRTPERLTALYLLTVADIRGTSPKVWNAWKGRLIDSLYQQTSVLLGGAPMDMDTLVARHQQAATALLRADRLTEAQRDVFWAQLGTDYFMQHDASDIAWHTSHLHKCPDTPIPVACCRMLEHGEGMQVMVYAPDRADLFADICHYFAECELSVQEARIHTTRHGWALDSFIVLPVTGDAGLRSRIPSVERDLPAALMRAGEPPRPPFRARPSRRARSFPIVPRIELSANPHVEDNWRLSLVAADRRGLLYNLAQTFAQYQVDLRMAKIMTLGDRVEDSFTLHSEALQDPRRQQAFERAVLECLSSNLVN</sequence>
<dbReference type="SUPFAM" id="SSF109604">
    <property type="entry name" value="HD-domain/PDEase-like"/>
    <property type="match status" value="1"/>
</dbReference>
<evidence type="ECO:0000256" key="7">
    <source>
        <dbReference type="HAMAP-Rule" id="MF_00277"/>
    </source>
</evidence>
<dbReference type="CDD" id="cd00077">
    <property type="entry name" value="HDc"/>
    <property type="match status" value="1"/>
</dbReference>
<dbReference type="Pfam" id="PF01909">
    <property type="entry name" value="NTP_transf_2"/>
    <property type="match status" value="1"/>
</dbReference>
<comment type="caution">
    <text evidence="10">The sequence shown here is derived from an EMBL/GenBank/DDBJ whole genome shotgun (WGS) entry which is preliminary data.</text>
</comment>
<comment type="cofactor">
    <cofactor evidence="7">
        <name>Mg(2+)</name>
        <dbReference type="ChEBI" id="CHEBI:18420"/>
    </cofactor>
</comment>
<evidence type="ECO:0000259" key="9">
    <source>
        <dbReference type="PROSITE" id="PS51831"/>
    </source>
</evidence>
<dbReference type="PANTHER" id="PTHR47320">
    <property type="entry name" value="BIFUNCTIONAL URIDYLYLTRANSFERASE/URIDYLYL-REMOVING ENZYME"/>
    <property type="match status" value="1"/>
</dbReference>
<dbReference type="InterPro" id="IPR043519">
    <property type="entry name" value="NT_sf"/>
</dbReference>
<accession>A0ABS8CAR7</accession>
<evidence type="ECO:0000259" key="8">
    <source>
        <dbReference type="PROSITE" id="PS51671"/>
    </source>
</evidence>
<dbReference type="InterPro" id="IPR002912">
    <property type="entry name" value="ACT_dom"/>
</dbReference>
<keyword evidence="5 7" id="KW-0460">Magnesium</keyword>
<feature type="domain" description="HD" evidence="9">
    <location>
        <begin position="432"/>
        <end position="554"/>
    </location>
</feature>
<feature type="domain" description="ACT" evidence="8">
    <location>
        <begin position="671"/>
        <end position="751"/>
    </location>
</feature>
<comment type="caution">
    <text evidence="7">Lacks conserved residue(s) required for the propagation of feature annotation.</text>
</comment>
<dbReference type="PANTHER" id="PTHR47320:SF1">
    <property type="entry name" value="BIFUNCTIONAL URIDYLYLTRANSFERASE_URIDYLYL-REMOVING ENZYME"/>
    <property type="match status" value="1"/>
</dbReference>
<dbReference type="Pfam" id="PF01966">
    <property type="entry name" value="HD"/>
    <property type="match status" value="1"/>
</dbReference>
<dbReference type="InterPro" id="IPR013546">
    <property type="entry name" value="PII_UdlTrfase/GS_AdlTrfase"/>
</dbReference>
<keyword evidence="11" id="KW-1185">Reference proteome</keyword>
<dbReference type="InterPro" id="IPR003607">
    <property type="entry name" value="HD/PDEase_dom"/>
</dbReference>
<comment type="similarity">
    <text evidence="7">Belongs to the GlnD family.</text>
</comment>
<comment type="function">
    <text evidence="7">Modifies, by uridylylation and deuridylylation, the PII regulatory proteins (GlnB and homologs), in response to the nitrogen status of the cell that GlnD senses through the glutamine level. Under low glutamine levels, catalyzes the conversion of the PII proteins and UTP to PII-UMP and PPi, while under higher glutamine levels, GlnD hydrolyzes PII-UMP to PII and UMP (deuridylylation). Thus, controls uridylylation state and activity of the PII proteins, and plays an important role in the regulation of nitrogen metabolism.</text>
</comment>
<dbReference type="InterPro" id="IPR002934">
    <property type="entry name" value="Polymerase_NTP_transf_dom"/>
</dbReference>
<comment type="catalytic activity">
    <reaction evidence="7">
        <text>[protein-PII]-L-tyrosine + UTP = [protein-PII]-uridylyl-L-tyrosine + diphosphate</text>
        <dbReference type="Rhea" id="RHEA:13673"/>
        <dbReference type="Rhea" id="RHEA-COMP:12147"/>
        <dbReference type="Rhea" id="RHEA-COMP:12148"/>
        <dbReference type="ChEBI" id="CHEBI:33019"/>
        <dbReference type="ChEBI" id="CHEBI:46398"/>
        <dbReference type="ChEBI" id="CHEBI:46858"/>
        <dbReference type="ChEBI" id="CHEBI:90602"/>
        <dbReference type="EC" id="2.7.7.59"/>
    </reaction>
</comment>
<comment type="catalytic activity">
    <reaction evidence="7">
        <text>[protein-PII]-uridylyl-L-tyrosine + H2O = [protein-PII]-L-tyrosine + UMP + H(+)</text>
        <dbReference type="Rhea" id="RHEA:48600"/>
        <dbReference type="Rhea" id="RHEA-COMP:12147"/>
        <dbReference type="Rhea" id="RHEA-COMP:12148"/>
        <dbReference type="ChEBI" id="CHEBI:15377"/>
        <dbReference type="ChEBI" id="CHEBI:15378"/>
        <dbReference type="ChEBI" id="CHEBI:46858"/>
        <dbReference type="ChEBI" id="CHEBI:57865"/>
        <dbReference type="ChEBI" id="CHEBI:90602"/>
    </reaction>
</comment>
<dbReference type="SUPFAM" id="SSF81301">
    <property type="entry name" value="Nucleotidyltransferase"/>
    <property type="match status" value="1"/>
</dbReference>
<keyword evidence="4 7" id="KW-0378">Hydrolase</keyword>
<keyword evidence="6 7" id="KW-0511">Multifunctional enzyme</keyword>
<dbReference type="EMBL" id="JACDXW010000002">
    <property type="protein sequence ID" value="MCB5363123.1"/>
    <property type="molecule type" value="Genomic_DNA"/>
</dbReference>
<reference evidence="10 11" key="1">
    <citation type="submission" date="2020-07" db="EMBL/GenBank/DDBJ databases">
        <title>Pusillimonas sp. nov., isolated from poultry manure in Taiwan.</title>
        <authorList>
            <person name="Lin S.-Y."/>
            <person name="Tang Y.-S."/>
            <person name="Young C.-C."/>
        </authorList>
    </citation>
    <scope>NUCLEOTIDE SEQUENCE [LARGE SCALE GENOMIC DNA]</scope>
    <source>
        <strain evidence="10 11">CC-YST705</strain>
    </source>
</reference>
<dbReference type="RefSeq" id="WP_226953359.1">
    <property type="nucleotide sequence ID" value="NZ_JACDXW010000002.1"/>
</dbReference>
<dbReference type="CDD" id="cd04900">
    <property type="entry name" value="ACT_UUR-like_1"/>
    <property type="match status" value="1"/>
</dbReference>
<dbReference type="EC" id="3.1.4.-" evidence="7"/>
<dbReference type="CDD" id="cd04899">
    <property type="entry name" value="ACT_ACR-UUR-like_2"/>
    <property type="match status" value="1"/>
</dbReference>
<evidence type="ECO:0000256" key="5">
    <source>
        <dbReference type="ARBA" id="ARBA00022842"/>
    </source>
</evidence>
<dbReference type="HAMAP" id="MF_00277">
    <property type="entry name" value="PII_uridylyl_transf"/>
    <property type="match status" value="1"/>
</dbReference>
<evidence type="ECO:0000313" key="10">
    <source>
        <dbReference type="EMBL" id="MCB5363123.1"/>
    </source>
</evidence>
<dbReference type="CDD" id="cd05401">
    <property type="entry name" value="NT_GlnE_GlnD_like"/>
    <property type="match status" value="1"/>
</dbReference>
<dbReference type="Gene3D" id="1.10.3090.10">
    <property type="entry name" value="cca-adding enzyme, domain 2"/>
    <property type="match status" value="1"/>
</dbReference>
<dbReference type="PROSITE" id="PS51831">
    <property type="entry name" value="HD"/>
    <property type="match status" value="1"/>
</dbReference>
<keyword evidence="3" id="KW-0677">Repeat</keyword>
<evidence type="ECO:0000313" key="11">
    <source>
        <dbReference type="Proteomes" id="UP000776983"/>
    </source>
</evidence>
<evidence type="ECO:0000256" key="2">
    <source>
        <dbReference type="ARBA" id="ARBA00022695"/>
    </source>
</evidence>
<dbReference type="SMART" id="SM00471">
    <property type="entry name" value="HDc"/>
    <property type="match status" value="1"/>
</dbReference>
<evidence type="ECO:0000256" key="6">
    <source>
        <dbReference type="ARBA" id="ARBA00023268"/>
    </source>
</evidence>
<keyword evidence="1 7" id="KW-0808">Transferase</keyword>
<dbReference type="NCBIfam" id="TIGR01693">
    <property type="entry name" value="UTase_glnD"/>
    <property type="match status" value="1"/>
</dbReference>